<dbReference type="Gene3D" id="3.30.710.10">
    <property type="entry name" value="Potassium Channel Kv1.1, Chain A"/>
    <property type="match status" value="1"/>
</dbReference>
<dbReference type="OrthoDB" id="3218112at2759"/>
<evidence type="ECO:0008006" key="3">
    <source>
        <dbReference type="Google" id="ProtNLM"/>
    </source>
</evidence>
<dbReference type="STRING" id="27342.A0A0H2RNN1"/>
<gene>
    <name evidence="1" type="ORF">SCHPADRAFT_940240</name>
</gene>
<evidence type="ECO:0000313" key="2">
    <source>
        <dbReference type="Proteomes" id="UP000053477"/>
    </source>
</evidence>
<proteinExistence type="predicted"/>
<reference evidence="1 2" key="1">
    <citation type="submission" date="2015-04" db="EMBL/GenBank/DDBJ databases">
        <title>Complete genome sequence of Schizopora paradoxa KUC8140, a cosmopolitan wood degrader in East Asia.</title>
        <authorList>
            <consortium name="DOE Joint Genome Institute"/>
            <person name="Min B."/>
            <person name="Park H."/>
            <person name="Jang Y."/>
            <person name="Kim J.-J."/>
            <person name="Kim K.H."/>
            <person name="Pangilinan J."/>
            <person name="Lipzen A."/>
            <person name="Riley R."/>
            <person name="Grigoriev I.V."/>
            <person name="Spatafora J.W."/>
            <person name="Choi I.-G."/>
        </authorList>
    </citation>
    <scope>NUCLEOTIDE SEQUENCE [LARGE SCALE GENOMIC DNA]</scope>
    <source>
        <strain evidence="1 2">KUC8140</strain>
    </source>
</reference>
<dbReference type="InParanoid" id="A0A0H2RNN1"/>
<evidence type="ECO:0000313" key="1">
    <source>
        <dbReference type="EMBL" id="KLO13575.1"/>
    </source>
</evidence>
<keyword evidence="2" id="KW-1185">Reference proteome</keyword>
<protein>
    <recommendedName>
        <fullName evidence="3">BTB domain-containing protein</fullName>
    </recommendedName>
</protein>
<sequence>MLTTISFHPAATHHPKFWISDGNVVLSAVSMDKEQTVLFRIHKSMLSDQSEVFASMFALSQTQDDGGIIADLETYEGLPLVRLHDAAEDLDALLNALQDTSPLSELSTISDTPLRVRPALRLASKYLMNDLRGRLVHIVELMWPRTLEDLESKTMLYDGVRKIEKGGEKWPWVFLPEPIASINLAEEFDIPSILPAAYYHLLRCSPSADWDTVQKLGFKTLRNKVPARWPQLTHSSSHKLLKLREVLDDSVGYWTTYLHHNRAADCDNQKPKVCKELWVSIQKGGKERRRSVLTSRDPLLVLTKTHEELEESELCYGCFDVVERNSRRIRDDIWNTLCSISCPKSRI</sequence>
<dbReference type="InterPro" id="IPR011333">
    <property type="entry name" value="SKP1/BTB/POZ_sf"/>
</dbReference>
<dbReference type="EMBL" id="KQ085957">
    <property type="protein sequence ID" value="KLO13575.1"/>
    <property type="molecule type" value="Genomic_DNA"/>
</dbReference>
<dbReference type="AlphaFoldDB" id="A0A0H2RNN1"/>
<name>A0A0H2RNN1_9AGAM</name>
<accession>A0A0H2RNN1</accession>
<organism evidence="1 2">
    <name type="scientific">Schizopora paradoxa</name>
    <dbReference type="NCBI Taxonomy" id="27342"/>
    <lineage>
        <taxon>Eukaryota</taxon>
        <taxon>Fungi</taxon>
        <taxon>Dikarya</taxon>
        <taxon>Basidiomycota</taxon>
        <taxon>Agaricomycotina</taxon>
        <taxon>Agaricomycetes</taxon>
        <taxon>Hymenochaetales</taxon>
        <taxon>Schizoporaceae</taxon>
        <taxon>Schizopora</taxon>
    </lineage>
</organism>
<dbReference type="Proteomes" id="UP000053477">
    <property type="component" value="Unassembled WGS sequence"/>
</dbReference>